<evidence type="ECO:0000259" key="1">
    <source>
        <dbReference type="PROSITE" id="PS51471"/>
    </source>
</evidence>
<dbReference type="SUPFAM" id="SSF51197">
    <property type="entry name" value="Clavaminate synthase-like"/>
    <property type="match status" value="1"/>
</dbReference>
<name>A0A3G5A6M4_9VIRU</name>
<dbReference type="Gene3D" id="2.60.120.620">
    <property type="entry name" value="q2cbj1_9rhob like domain"/>
    <property type="match status" value="1"/>
</dbReference>
<gene>
    <name evidence="2" type="ORF">Hyperionvirus2_50</name>
</gene>
<accession>A0A3G5A6M4</accession>
<protein>
    <submittedName>
        <fullName evidence="2">Putative PKHD-type hydroxylase-like protein</fullName>
    </submittedName>
</protein>
<dbReference type="InterPro" id="IPR005123">
    <property type="entry name" value="Oxoglu/Fe-dep_dioxygenase_dom"/>
</dbReference>
<proteinExistence type="predicted"/>
<sequence length="211" mass="24027">MARTAMDLILGTVSKDHQLARKQGVLVFPASTWLVGEGPDADAKQISKWLELSEKAKTNRQVNNMHKFTGDIAMTTAEVKELIQRSWPFVREFYKLFDYKDPYLYAGFMIKYAGGKDSHLDLHTDDCLFTINICLQSSVSGTDIVFEKWGVGGTKYCSVEMKSGDFLFHLGDHAHQTSHLRSGERTNLVLWINAHKIKDVEEKLELKDRDI</sequence>
<dbReference type="PROSITE" id="PS51471">
    <property type="entry name" value="FE2OG_OXY"/>
    <property type="match status" value="1"/>
</dbReference>
<dbReference type="EMBL" id="MK072384">
    <property type="protein sequence ID" value="AYV82682.1"/>
    <property type="molecule type" value="Genomic_DNA"/>
</dbReference>
<reference evidence="2" key="1">
    <citation type="submission" date="2018-10" db="EMBL/GenBank/DDBJ databases">
        <title>Hidden diversity of soil giant viruses.</title>
        <authorList>
            <person name="Schulz F."/>
            <person name="Alteio L."/>
            <person name="Goudeau D."/>
            <person name="Ryan E.M."/>
            <person name="Malmstrom R.R."/>
            <person name="Blanchard J."/>
            <person name="Woyke T."/>
        </authorList>
    </citation>
    <scope>NUCLEOTIDE SEQUENCE</scope>
    <source>
        <strain evidence="2">HYV1</strain>
    </source>
</reference>
<organism evidence="2">
    <name type="scientific">Hyperionvirus sp</name>
    <dbReference type="NCBI Taxonomy" id="2487770"/>
    <lineage>
        <taxon>Viruses</taxon>
        <taxon>Varidnaviria</taxon>
        <taxon>Bamfordvirae</taxon>
        <taxon>Nucleocytoviricota</taxon>
        <taxon>Megaviricetes</taxon>
        <taxon>Imitervirales</taxon>
        <taxon>Mimiviridae</taxon>
        <taxon>Klosneuvirinae</taxon>
    </lineage>
</organism>
<evidence type="ECO:0000313" key="2">
    <source>
        <dbReference type="EMBL" id="AYV82682.1"/>
    </source>
</evidence>
<feature type="domain" description="Fe2OG dioxygenase" evidence="1">
    <location>
        <begin position="102"/>
        <end position="194"/>
    </location>
</feature>